<dbReference type="AlphaFoldDB" id="A0A644WJZ8"/>
<evidence type="ECO:0000256" key="1">
    <source>
        <dbReference type="SAM" id="Phobius"/>
    </source>
</evidence>
<name>A0A644WJZ8_9ZZZZ</name>
<sequence>MELAINLIIFLLAGYWCQQGLMVYSFWNKNQPGSGFIPVIFSVILMAFTLMLILKEIRKILKNRSHETRQATVLSLSDLRPLLPVVYTLAAIVVFRFAGVVVSMFLTSFVWLLCISKVRLAKSLIISVILTLMVYLIFVMWLRIPFPRSIFGF</sequence>
<dbReference type="Pfam" id="PF07331">
    <property type="entry name" value="TctB"/>
    <property type="match status" value="1"/>
</dbReference>
<keyword evidence="1" id="KW-1133">Transmembrane helix</keyword>
<protein>
    <recommendedName>
        <fullName evidence="2">DUF1468 domain-containing protein</fullName>
    </recommendedName>
</protein>
<feature type="transmembrane region" description="Helical" evidence="1">
    <location>
        <begin position="85"/>
        <end position="112"/>
    </location>
</feature>
<dbReference type="InterPro" id="IPR009936">
    <property type="entry name" value="DUF1468"/>
</dbReference>
<accession>A0A644WJZ8</accession>
<feature type="transmembrane region" description="Helical" evidence="1">
    <location>
        <begin position="7"/>
        <end position="27"/>
    </location>
</feature>
<proteinExistence type="predicted"/>
<organism evidence="3">
    <name type="scientific">bioreactor metagenome</name>
    <dbReference type="NCBI Taxonomy" id="1076179"/>
    <lineage>
        <taxon>unclassified sequences</taxon>
        <taxon>metagenomes</taxon>
        <taxon>ecological metagenomes</taxon>
    </lineage>
</organism>
<gene>
    <name evidence="3" type="ORF">SDC9_50370</name>
</gene>
<comment type="caution">
    <text evidence="3">The sequence shown here is derived from an EMBL/GenBank/DDBJ whole genome shotgun (WGS) entry which is preliminary data.</text>
</comment>
<evidence type="ECO:0000259" key="2">
    <source>
        <dbReference type="Pfam" id="PF07331"/>
    </source>
</evidence>
<evidence type="ECO:0000313" key="3">
    <source>
        <dbReference type="EMBL" id="MPM04100.1"/>
    </source>
</evidence>
<keyword evidence="1" id="KW-0812">Transmembrane</keyword>
<feature type="transmembrane region" description="Helical" evidence="1">
    <location>
        <begin position="124"/>
        <end position="144"/>
    </location>
</feature>
<feature type="domain" description="DUF1468" evidence="2">
    <location>
        <begin position="5"/>
        <end position="147"/>
    </location>
</feature>
<keyword evidence="1" id="KW-0472">Membrane</keyword>
<dbReference type="EMBL" id="VSSQ01001009">
    <property type="protein sequence ID" value="MPM04100.1"/>
    <property type="molecule type" value="Genomic_DNA"/>
</dbReference>
<reference evidence="3" key="1">
    <citation type="submission" date="2019-08" db="EMBL/GenBank/DDBJ databases">
        <authorList>
            <person name="Kucharzyk K."/>
            <person name="Murdoch R.W."/>
            <person name="Higgins S."/>
            <person name="Loffler F."/>
        </authorList>
    </citation>
    <scope>NUCLEOTIDE SEQUENCE</scope>
</reference>
<feature type="transmembrane region" description="Helical" evidence="1">
    <location>
        <begin position="33"/>
        <end position="54"/>
    </location>
</feature>